<dbReference type="Proteomes" id="UP000315400">
    <property type="component" value="Unassembled WGS sequence"/>
</dbReference>
<gene>
    <name evidence="2" type="ORF">FKY71_10820</name>
</gene>
<feature type="transmembrane region" description="Helical" evidence="1">
    <location>
        <begin position="202"/>
        <end position="224"/>
    </location>
</feature>
<sequence length="314" mass="33973">MTYGRWFRRVGSLVLLGLALAFLWRSFLQLGGLVTFRDAVPGWGAVLLAALLSLGWLVSMAAGWVWVLRNNTTAESLPTLVRLCAAFMRSFISRYVPGKIWPAVVLWERLHDQIGPSPVLRSYLLQQLHLLASAAVLSIGALPLVLAQTSGPLPWTGISIGLACGFGLIWALVPRPFFTFAHRWAPQKWREHLTFHGSVGPWATGFGIFVLSGVFQGAALIPIWQAVAESGEELGFGSMAGVICAYAAARVIGQGVAIVPAGIGVREGVFVLLVSALSKEAALISVLWLRLIAMVVEFVAWTASAMFDGRNKPR</sequence>
<feature type="transmembrane region" description="Helical" evidence="1">
    <location>
        <begin position="236"/>
        <end position="263"/>
    </location>
</feature>
<evidence type="ECO:0008006" key="4">
    <source>
        <dbReference type="Google" id="ProtNLM"/>
    </source>
</evidence>
<accession>A0A540VQH3</accession>
<comment type="caution">
    <text evidence="2">The sequence shown here is derived from an EMBL/GenBank/DDBJ whole genome shotgun (WGS) entry which is preliminary data.</text>
</comment>
<evidence type="ECO:0000313" key="2">
    <source>
        <dbReference type="EMBL" id="TQE99009.1"/>
    </source>
</evidence>
<reference evidence="2 3" key="1">
    <citation type="submission" date="2019-06" db="EMBL/GenBank/DDBJ databases">
        <title>Metagenome assembled Genome of Spiribacter salinus SL48-SHIP from the microbial mat of Salt Lake 48 (Novosibirsk region, Russia).</title>
        <authorList>
            <person name="Shipova A."/>
            <person name="Rozanov A.S."/>
            <person name="Bryanskaya A.V."/>
            <person name="Peltek S.E."/>
        </authorList>
    </citation>
    <scope>NUCLEOTIDE SEQUENCE [LARGE SCALE GENOMIC DNA]</scope>
    <source>
        <strain evidence="2">SL48-SHIP-2</strain>
    </source>
</reference>
<evidence type="ECO:0000256" key="1">
    <source>
        <dbReference type="SAM" id="Phobius"/>
    </source>
</evidence>
<keyword evidence="1" id="KW-0812">Transmembrane</keyword>
<feature type="transmembrane region" description="Helical" evidence="1">
    <location>
        <begin position="153"/>
        <end position="173"/>
    </location>
</feature>
<protein>
    <recommendedName>
        <fullName evidence="4">Flippase-like domain-containing protein</fullName>
    </recommendedName>
</protein>
<feature type="transmembrane region" description="Helical" evidence="1">
    <location>
        <begin position="283"/>
        <end position="307"/>
    </location>
</feature>
<feature type="transmembrane region" description="Helical" evidence="1">
    <location>
        <begin position="128"/>
        <end position="146"/>
    </location>
</feature>
<feature type="transmembrane region" description="Helical" evidence="1">
    <location>
        <begin position="44"/>
        <end position="67"/>
    </location>
</feature>
<dbReference type="EMBL" id="VIFK01000102">
    <property type="protein sequence ID" value="TQE99009.1"/>
    <property type="molecule type" value="Genomic_DNA"/>
</dbReference>
<dbReference type="AlphaFoldDB" id="A0A540VQH3"/>
<name>A0A540VQH3_9GAMM</name>
<keyword evidence="1" id="KW-1133">Transmembrane helix</keyword>
<keyword evidence="1" id="KW-0472">Membrane</keyword>
<proteinExistence type="predicted"/>
<evidence type="ECO:0000313" key="3">
    <source>
        <dbReference type="Proteomes" id="UP000315400"/>
    </source>
</evidence>
<organism evidence="2 3">
    <name type="scientific">Spiribacter salinus</name>
    <dbReference type="NCBI Taxonomy" id="1335746"/>
    <lineage>
        <taxon>Bacteria</taxon>
        <taxon>Pseudomonadati</taxon>
        <taxon>Pseudomonadota</taxon>
        <taxon>Gammaproteobacteria</taxon>
        <taxon>Chromatiales</taxon>
        <taxon>Ectothiorhodospiraceae</taxon>
        <taxon>Spiribacter</taxon>
    </lineage>
</organism>